<evidence type="ECO:0000313" key="2">
    <source>
        <dbReference type="Proteomes" id="UP000299102"/>
    </source>
</evidence>
<protein>
    <submittedName>
        <fullName evidence="1">Uncharacterized protein</fullName>
    </submittedName>
</protein>
<accession>A0A4C1XA52</accession>
<dbReference type="AlphaFoldDB" id="A0A4C1XA52"/>
<organism evidence="1 2">
    <name type="scientific">Eumeta variegata</name>
    <name type="common">Bagworm moth</name>
    <name type="synonym">Eumeta japonica</name>
    <dbReference type="NCBI Taxonomy" id="151549"/>
    <lineage>
        <taxon>Eukaryota</taxon>
        <taxon>Metazoa</taxon>
        <taxon>Ecdysozoa</taxon>
        <taxon>Arthropoda</taxon>
        <taxon>Hexapoda</taxon>
        <taxon>Insecta</taxon>
        <taxon>Pterygota</taxon>
        <taxon>Neoptera</taxon>
        <taxon>Endopterygota</taxon>
        <taxon>Lepidoptera</taxon>
        <taxon>Glossata</taxon>
        <taxon>Ditrysia</taxon>
        <taxon>Tineoidea</taxon>
        <taxon>Psychidae</taxon>
        <taxon>Oiketicinae</taxon>
        <taxon>Eumeta</taxon>
    </lineage>
</organism>
<keyword evidence="2" id="KW-1185">Reference proteome</keyword>
<dbReference type="EMBL" id="BGZK01000770">
    <property type="protein sequence ID" value="GBP59782.1"/>
    <property type="molecule type" value="Genomic_DNA"/>
</dbReference>
<reference evidence="1 2" key="1">
    <citation type="journal article" date="2019" name="Commun. Biol.">
        <title>The bagworm genome reveals a unique fibroin gene that provides high tensile strength.</title>
        <authorList>
            <person name="Kono N."/>
            <person name="Nakamura H."/>
            <person name="Ohtoshi R."/>
            <person name="Tomita M."/>
            <person name="Numata K."/>
            <person name="Arakawa K."/>
        </authorList>
    </citation>
    <scope>NUCLEOTIDE SEQUENCE [LARGE SCALE GENOMIC DNA]</scope>
</reference>
<dbReference type="Proteomes" id="UP000299102">
    <property type="component" value="Unassembled WGS sequence"/>
</dbReference>
<evidence type="ECO:0000313" key="1">
    <source>
        <dbReference type="EMBL" id="GBP59782.1"/>
    </source>
</evidence>
<comment type="caution">
    <text evidence="1">The sequence shown here is derived from an EMBL/GenBank/DDBJ whole genome shotgun (WGS) entry which is preliminary data.</text>
</comment>
<sequence length="131" mass="14950">MMYAVPREMVHFFHITGMGVVYSDSRIHNNVDLFWSFGSFSSSRFNGTTREFHRLTQKYVQTTQRDVASQRIIRYISEQCYSDALPRGYISIYRGIATPTRVAPESRAAHPHDKDGHAPDAICACNDVSET</sequence>
<proteinExistence type="predicted"/>
<gene>
    <name evidence="1" type="ORF">EVAR_44344_1</name>
</gene>
<name>A0A4C1XA52_EUMVA</name>